<proteinExistence type="predicted"/>
<name>A0A2S4WN36_9BASI</name>
<evidence type="ECO:0000256" key="1">
    <source>
        <dbReference type="SAM" id="MobiDB-lite"/>
    </source>
</evidence>
<dbReference type="EMBL" id="PKSM01000003">
    <property type="protein sequence ID" value="POW23190.1"/>
    <property type="molecule type" value="Genomic_DNA"/>
</dbReference>
<gene>
    <name evidence="2" type="ORF">PSHT_00484</name>
</gene>
<comment type="caution">
    <text evidence="2">The sequence shown here is derived from an EMBL/GenBank/DDBJ whole genome shotgun (WGS) entry which is preliminary data.</text>
</comment>
<feature type="non-terminal residue" evidence="2">
    <location>
        <position position="1"/>
    </location>
</feature>
<organism evidence="2 3">
    <name type="scientific">Puccinia striiformis</name>
    <dbReference type="NCBI Taxonomy" id="27350"/>
    <lineage>
        <taxon>Eukaryota</taxon>
        <taxon>Fungi</taxon>
        <taxon>Dikarya</taxon>
        <taxon>Basidiomycota</taxon>
        <taxon>Pucciniomycotina</taxon>
        <taxon>Pucciniomycetes</taxon>
        <taxon>Pucciniales</taxon>
        <taxon>Pucciniaceae</taxon>
        <taxon>Puccinia</taxon>
    </lineage>
</organism>
<feature type="non-terminal residue" evidence="2">
    <location>
        <position position="362"/>
    </location>
</feature>
<dbReference type="VEuPathDB" id="FungiDB:PSTT_01092"/>
<reference evidence="3" key="3">
    <citation type="journal article" date="2018" name="Mol. Plant Microbe Interact.">
        <title>Genome sequence resources for the wheat stripe rust pathogen (Puccinia striiformis f. sp. tritici) and the barley stripe rust pathogen (Puccinia striiformis f. sp. hordei).</title>
        <authorList>
            <person name="Xia C."/>
            <person name="Wang M."/>
            <person name="Yin C."/>
            <person name="Cornejo O.E."/>
            <person name="Hulbert S.H."/>
            <person name="Chen X."/>
        </authorList>
    </citation>
    <scope>NUCLEOTIDE SEQUENCE [LARGE SCALE GENOMIC DNA]</scope>
    <source>
        <strain evidence="3">93TX-2</strain>
    </source>
</reference>
<feature type="region of interest" description="Disordered" evidence="1">
    <location>
        <begin position="341"/>
        <end position="362"/>
    </location>
</feature>
<dbReference type="AlphaFoldDB" id="A0A2S4WN36"/>
<protein>
    <submittedName>
        <fullName evidence="2">Uncharacterized protein</fullName>
    </submittedName>
</protein>
<reference evidence="3" key="2">
    <citation type="journal article" date="2018" name="BMC Genomics">
        <title>Genomic insights into host adaptation between the wheat stripe rust pathogen (Puccinia striiformis f. sp. tritici) and the barley stripe rust pathogen (Puccinia striiformis f. sp. hordei).</title>
        <authorList>
            <person name="Xia C."/>
            <person name="Wang M."/>
            <person name="Yin C."/>
            <person name="Cornejo O.E."/>
            <person name="Hulbert S.H."/>
            <person name="Chen X."/>
        </authorList>
    </citation>
    <scope>NUCLEOTIDE SEQUENCE [LARGE SCALE GENOMIC DNA]</scope>
    <source>
        <strain evidence="3">93TX-2</strain>
    </source>
</reference>
<sequence length="362" mass="40073">LRRERVLLVKCGRLSPNNYYYVLLGARVGDGQVRGSIGGGREAQAATSEFQDQRTNGILDFQHTSGPAPAYAIESDSEEDEWADEPIQAAGITTKKPEEVTQDRRLEWHPSPPPGHSPVELMIFIGDIGLLIGSGLPEQLRSEFFQLDQYILLAKSAPFLLSPRFIPLQLQSTLARKLLTDIMPDNITIVSSYQAPTYIPSSNDYPPIRYLASSAASATSLEKLGCSHYQVPNLIKGFEAALMIQANILKIESKMILLPSIGVPHDEKSTTSIPIGQYDFTSSITGGPSGLLGLDHPHTRRIISTLMAQFFNPHPWEFPASFETNLVTLYRDKLKLDRDRKSIPTSSDALTHHHDSSGLMYM</sequence>
<reference evidence="2 3" key="1">
    <citation type="submission" date="2017-12" db="EMBL/GenBank/DDBJ databases">
        <title>Gene loss provides genomic basis for host adaptation in cereal stripe rust fungi.</title>
        <authorList>
            <person name="Xia C."/>
        </authorList>
    </citation>
    <scope>NUCLEOTIDE SEQUENCE [LARGE SCALE GENOMIC DNA]</scope>
    <source>
        <strain evidence="2 3">93TX-2</strain>
    </source>
</reference>
<dbReference type="VEuPathDB" id="FungiDB:PSHT_00484"/>
<dbReference type="OrthoDB" id="2499509at2759"/>
<evidence type="ECO:0000313" key="2">
    <source>
        <dbReference type="EMBL" id="POW23190.1"/>
    </source>
</evidence>
<keyword evidence="3" id="KW-1185">Reference proteome</keyword>
<accession>A0A2S4WN36</accession>
<dbReference type="Proteomes" id="UP000238274">
    <property type="component" value="Unassembled WGS sequence"/>
</dbReference>
<evidence type="ECO:0000313" key="3">
    <source>
        <dbReference type="Proteomes" id="UP000238274"/>
    </source>
</evidence>